<dbReference type="Proteomes" id="UP000430021">
    <property type="component" value="Unassembled WGS sequence"/>
</dbReference>
<evidence type="ECO:0000313" key="8">
    <source>
        <dbReference type="EMBL" id="MXP39266.1"/>
    </source>
</evidence>
<dbReference type="OrthoDB" id="7441468at2"/>
<feature type="transmembrane region" description="Helical" evidence="6">
    <location>
        <begin position="175"/>
        <end position="196"/>
    </location>
</feature>
<evidence type="ECO:0000256" key="3">
    <source>
        <dbReference type="ARBA" id="ARBA00022692"/>
    </source>
</evidence>
<evidence type="ECO:0000256" key="6">
    <source>
        <dbReference type="SAM" id="Phobius"/>
    </source>
</evidence>
<feature type="transmembrane region" description="Helical" evidence="6">
    <location>
        <begin position="259"/>
        <end position="279"/>
    </location>
</feature>
<evidence type="ECO:0000313" key="9">
    <source>
        <dbReference type="Proteomes" id="UP000430021"/>
    </source>
</evidence>
<dbReference type="PANTHER" id="PTHR23513:SF6">
    <property type="entry name" value="MAJOR FACILITATOR SUPERFAMILY ASSOCIATED DOMAIN-CONTAINING PROTEIN"/>
    <property type="match status" value="1"/>
</dbReference>
<dbReference type="Gene3D" id="1.20.1250.20">
    <property type="entry name" value="MFS general substrate transporter like domains"/>
    <property type="match status" value="1"/>
</dbReference>
<keyword evidence="2" id="KW-1003">Cell membrane</keyword>
<reference evidence="7 10" key="2">
    <citation type="submission" date="2020-08" db="EMBL/GenBank/DDBJ databases">
        <title>Genomic Encyclopedia of Type Strains, Phase IV (KMG-IV): sequencing the most valuable type-strain genomes for metagenomic binning, comparative biology and taxonomic classification.</title>
        <authorList>
            <person name="Goeker M."/>
        </authorList>
    </citation>
    <scope>NUCLEOTIDE SEQUENCE [LARGE SCALE GENOMIC DNA]</scope>
    <source>
        <strain evidence="7 10">DSM 8510</strain>
    </source>
</reference>
<keyword evidence="5 6" id="KW-0472">Membrane</keyword>
<dbReference type="InterPro" id="IPR011701">
    <property type="entry name" value="MFS"/>
</dbReference>
<dbReference type="EMBL" id="WTYB01000002">
    <property type="protein sequence ID" value="MXP39266.1"/>
    <property type="molecule type" value="Genomic_DNA"/>
</dbReference>
<dbReference type="InterPro" id="IPR036259">
    <property type="entry name" value="MFS_trans_sf"/>
</dbReference>
<feature type="transmembrane region" description="Helical" evidence="6">
    <location>
        <begin position="400"/>
        <end position="422"/>
    </location>
</feature>
<keyword evidence="10" id="KW-1185">Reference proteome</keyword>
<dbReference type="Proteomes" id="UP000548685">
    <property type="component" value="Unassembled WGS sequence"/>
</dbReference>
<feature type="transmembrane region" description="Helical" evidence="6">
    <location>
        <begin position="72"/>
        <end position="95"/>
    </location>
</feature>
<feature type="transmembrane region" description="Helical" evidence="6">
    <location>
        <begin position="217"/>
        <end position="239"/>
    </location>
</feature>
<proteinExistence type="predicted"/>
<evidence type="ECO:0000256" key="5">
    <source>
        <dbReference type="ARBA" id="ARBA00023136"/>
    </source>
</evidence>
<evidence type="ECO:0000256" key="2">
    <source>
        <dbReference type="ARBA" id="ARBA00022475"/>
    </source>
</evidence>
<comment type="subcellular location">
    <subcellularLocation>
        <location evidence="1">Cell membrane</location>
        <topology evidence="1">Multi-pass membrane protein</topology>
    </subcellularLocation>
</comment>
<evidence type="ECO:0000313" key="7">
    <source>
        <dbReference type="EMBL" id="MBB3775635.1"/>
    </source>
</evidence>
<dbReference type="GO" id="GO:0005886">
    <property type="term" value="C:plasma membrane"/>
    <property type="evidence" value="ECO:0007669"/>
    <property type="project" value="UniProtKB-SubCell"/>
</dbReference>
<feature type="transmembrane region" description="Helical" evidence="6">
    <location>
        <begin position="12"/>
        <end position="33"/>
    </location>
</feature>
<comment type="caution">
    <text evidence="8">The sequence shown here is derived from an EMBL/GenBank/DDBJ whole genome shotgun (WGS) entry which is preliminary data.</text>
</comment>
<dbReference type="SUPFAM" id="SSF103473">
    <property type="entry name" value="MFS general substrate transporter"/>
    <property type="match status" value="1"/>
</dbReference>
<dbReference type="Pfam" id="PF07690">
    <property type="entry name" value="MFS_1"/>
    <property type="match status" value="1"/>
</dbReference>
<evidence type="ECO:0000256" key="4">
    <source>
        <dbReference type="ARBA" id="ARBA00022989"/>
    </source>
</evidence>
<dbReference type="EMBL" id="JACICE010000002">
    <property type="protein sequence ID" value="MBB3775635.1"/>
    <property type="molecule type" value="Genomic_DNA"/>
</dbReference>
<feature type="transmembrane region" description="Helical" evidence="6">
    <location>
        <begin position="39"/>
        <end position="60"/>
    </location>
</feature>
<keyword evidence="4 6" id="KW-1133">Transmembrane helix</keyword>
<evidence type="ECO:0000256" key="1">
    <source>
        <dbReference type="ARBA" id="ARBA00004651"/>
    </source>
</evidence>
<sequence>MSQPRVFHLILVNNLVQNLVNFTVWFALVFWAFLETRSVFVTGMIGGIYLVLGAVLAPWFGSLVDHHAKRTVMLGSSIASFLLYAVALGVVLIAPPAALSQVDSAPLWAFTGIAMLGVIAGNLRMIALPTLVTALIPPEGRDKANGLVGMVSGLGFLITSAISGFLVAWDGMRGTLALALAATVLAFGHMLTIRLTEPRADRAEDDAPRRVDLSGTLAVIRAVPGLGALILFACFNNLLGGVFMALMDAYGLSLMSVEAWGLLWAGASSAFIVSGLIIAKAGLGANPLRTLMLVNLAVWLVAALFSVQSSILLLGIGCVLWLALSPFAEAAEQTALQQVVPFERQGRVFGFAQAVENSAAPLMAVLIGPVTQYLAIPFMTDGAGASAVGHWYGTGPERGMALVFTLTGVAGMALTLAAMASGSYRALSAALREASAHPA</sequence>
<protein>
    <submittedName>
        <fullName evidence="7 8">MFS transporter</fullName>
    </submittedName>
</protein>
<dbReference type="RefSeq" id="WP_160761320.1">
    <property type="nucleotide sequence ID" value="NZ_BAAADZ010000010.1"/>
</dbReference>
<feature type="transmembrane region" description="Helical" evidence="6">
    <location>
        <begin position="107"/>
        <end position="135"/>
    </location>
</feature>
<accession>A0A6I4ULE4</accession>
<keyword evidence="3 6" id="KW-0812">Transmembrane</keyword>
<evidence type="ECO:0000313" key="10">
    <source>
        <dbReference type="Proteomes" id="UP000548685"/>
    </source>
</evidence>
<feature type="transmembrane region" description="Helical" evidence="6">
    <location>
        <begin position="291"/>
        <end position="324"/>
    </location>
</feature>
<gene>
    <name evidence="7" type="ORF">FHS52_001604</name>
    <name evidence="8" type="ORF">GRI59_11685</name>
</gene>
<dbReference type="PANTHER" id="PTHR23513">
    <property type="entry name" value="INTEGRAL MEMBRANE EFFLUX PROTEIN-RELATED"/>
    <property type="match status" value="1"/>
</dbReference>
<feature type="transmembrane region" description="Helical" evidence="6">
    <location>
        <begin position="147"/>
        <end position="169"/>
    </location>
</feature>
<dbReference type="AlphaFoldDB" id="A0A6I4ULE4"/>
<name>A0A6I4ULE4_9SPHN</name>
<dbReference type="GO" id="GO:0022857">
    <property type="term" value="F:transmembrane transporter activity"/>
    <property type="evidence" value="ECO:0007669"/>
    <property type="project" value="InterPro"/>
</dbReference>
<reference evidence="8 9" key="1">
    <citation type="submission" date="2019-12" db="EMBL/GenBank/DDBJ databases">
        <title>Genomic-based taxomic classification of the family Erythrobacteraceae.</title>
        <authorList>
            <person name="Xu L."/>
        </authorList>
    </citation>
    <scope>NUCLEOTIDE SEQUENCE [LARGE SCALE GENOMIC DNA]</scope>
    <source>
        <strain evidence="8 9">JCM 10282</strain>
    </source>
</reference>
<organism evidence="8 9">
    <name type="scientific">Erythrobacter ramosus</name>
    <dbReference type="NCBI Taxonomy" id="35811"/>
    <lineage>
        <taxon>Bacteria</taxon>
        <taxon>Pseudomonadati</taxon>
        <taxon>Pseudomonadota</taxon>
        <taxon>Alphaproteobacteria</taxon>
        <taxon>Sphingomonadales</taxon>
        <taxon>Erythrobacteraceae</taxon>
        <taxon>Erythrobacter/Porphyrobacter group</taxon>
        <taxon>Erythrobacter</taxon>
    </lineage>
</organism>